<dbReference type="PANTHER" id="PTHR21666">
    <property type="entry name" value="PEPTIDASE-RELATED"/>
    <property type="match status" value="1"/>
</dbReference>
<sequence>MKLIYILIFFFSIATANAQFNTLTFTKPKPEYQVKEEFPAKNEESRLKPEQYQKSKFLSKKSLRKEIDSLKAILNDSQPKRNIRSIDYRRVEDSLIEIFKKKVSVPKSTVPTENKPAKSIDNILNGISMPLKNSFAITSGFGIRQHPIFGIVKSHNGIDIKASYENVYAVMDGIVSDVGWDYKGGGNFIKIKHFGRFETAYLHLSDTYYKKGDIVKAGYIIATSGNTGNSTGPHLHFAVKEFGQFINPLLFLNDLNRTKNI</sequence>
<feature type="domain" description="M23ase beta-sheet core" evidence="2">
    <location>
        <begin position="154"/>
        <end position="248"/>
    </location>
</feature>
<evidence type="ECO:0000256" key="1">
    <source>
        <dbReference type="SAM" id="SignalP"/>
    </source>
</evidence>
<dbReference type="InterPro" id="IPR050570">
    <property type="entry name" value="Cell_wall_metabolism_enzyme"/>
</dbReference>
<dbReference type="PANTHER" id="PTHR21666:SF270">
    <property type="entry name" value="MUREIN HYDROLASE ACTIVATOR ENVC"/>
    <property type="match status" value="1"/>
</dbReference>
<protein>
    <submittedName>
        <fullName evidence="3">M23 family metallopeptidase</fullName>
    </submittedName>
</protein>
<dbReference type="Gene3D" id="2.70.70.10">
    <property type="entry name" value="Glucose Permease (Domain IIA)"/>
    <property type="match status" value="1"/>
</dbReference>
<feature type="signal peptide" evidence="1">
    <location>
        <begin position="1"/>
        <end position="18"/>
    </location>
</feature>
<dbReference type="EMBL" id="CP034171">
    <property type="protein sequence ID" value="AZI21436.1"/>
    <property type="molecule type" value="Genomic_DNA"/>
</dbReference>
<dbReference type="AlphaFoldDB" id="A0A3G8X045"/>
<reference evidence="4" key="1">
    <citation type="submission" date="2018-11" db="EMBL/GenBank/DDBJ databases">
        <title>Proposal to divide the Flavobacteriaceae and reorganize its genera based on Amino Acid Identity values calculated from whole genome sequences.</title>
        <authorList>
            <person name="Nicholson A.C."/>
            <person name="Gulvik C.A."/>
            <person name="Whitney A.M."/>
            <person name="Humrighouse B.W."/>
            <person name="Bell M."/>
            <person name="Holmes B."/>
            <person name="Steigerwalt A.B."/>
            <person name="Villarma A."/>
            <person name="Sheth M."/>
            <person name="Batra D."/>
            <person name="Pryor J."/>
            <person name="Bernardet J.-F."/>
            <person name="Hugo C."/>
            <person name="Kampfer P."/>
            <person name="Newman J.D."/>
            <person name="McQuiston J.R."/>
        </authorList>
    </citation>
    <scope>NUCLEOTIDE SEQUENCE [LARGE SCALE GENOMIC DNA]</scope>
    <source>
        <strain evidence="4">H4753</strain>
    </source>
</reference>
<dbReference type="SUPFAM" id="SSF51261">
    <property type="entry name" value="Duplicated hybrid motif"/>
    <property type="match status" value="1"/>
</dbReference>
<feature type="chain" id="PRO_5018016335" evidence="1">
    <location>
        <begin position="19"/>
        <end position="261"/>
    </location>
</feature>
<proteinExistence type="predicted"/>
<dbReference type="InterPro" id="IPR016047">
    <property type="entry name" value="M23ase_b-sheet_dom"/>
</dbReference>
<evidence type="ECO:0000259" key="2">
    <source>
        <dbReference type="Pfam" id="PF01551"/>
    </source>
</evidence>
<dbReference type="GO" id="GO:0004222">
    <property type="term" value="F:metalloendopeptidase activity"/>
    <property type="evidence" value="ECO:0007669"/>
    <property type="project" value="TreeGrafter"/>
</dbReference>
<evidence type="ECO:0000313" key="4">
    <source>
        <dbReference type="Proteomes" id="UP000282297"/>
    </source>
</evidence>
<keyword evidence="1" id="KW-0732">Signal</keyword>
<dbReference type="InterPro" id="IPR011055">
    <property type="entry name" value="Dup_hybrid_motif"/>
</dbReference>
<evidence type="ECO:0000313" key="3">
    <source>
        <dbReference type="EMBL" id="AZI21436.1"/>
    </source>
</evidence>
<accession>A0A3G8X045</accession>
<organism evidence="3 4">
    <name type="scientific">Chryseobacterium taklimakanense</name>
    <dbReference type="NCBI Taxonomy" id="536441"/>
    <lineage>
        <taxon>Bacteria</taxon>
        <taxon>Pseudomonadati</taxon>
        <taxon>Bacteroidota</taxon>
        <taxon>Flavobacteriia</taxon>
        <taxon>Flavobacteriales</taxon>
        <taxon>Weeksellaceae</taxon>
        <taxon>Chryseobacterium group</taxon>
        <taxon>Chryseobacterium</taxon>
    </lineage>
</organism>
<gene>
    <name evidence="3" type="ORF">EIH08_07745</name>
</gene>
<dbReference type="CDD" id="cd12797">
    <property type="entry name" value="M23_peptidase"/>
    <property type="match status" value="1"/>
</dbReference>
<name>A0A3G8X045_9FLAO</name>
<dbReference type="Pfam" id="PF01551">
    <property type="entry name" value="Peptidase_M23"/>
    <property type="match status" value="1"/>
</dbReference>
<dbReference type="Proteomes" id="UP000282297">
    <property type="component" value="Chromosome"/>
</dbReference>